<dbReference type="SUPFAM" id="SSF51556">
    <property type="entry name" value="Metallo-dependent hydrolases"/>
    <property type="match status" value="1"/>
</dbReference>
<comment type="caution">
    <text evidence="4">The sequence shown here is derived from an EMBL/GenBank/DDBJ whole genome shotgun (WGS) entry which is preliminary data.</text>
</comment>
<organism evidence="4 5">
    <name type="scientific">Kosmotoga arenicorallina S304</name>
    <dbReference type="NCBI Taxonomy" id="1453497"/>
    <lineage>
        <taxon>Bacteria</taxon>
        <taxon>Thermotogati</taxon>
        <taxon>Thermotogota</taxon>
        <taxon>Thermotogae</taxon>
        <taxon>Kosmotogales</taxon>
        <taxon>Kosmotogaceae</taxon>
        <taxon>Kosmotoga</taxon>
    </lineage>
</organism>
<dbReference type="InterPro" id="IPR032466">
    <property type="entry name" value="Metal_Hydrolase"/>
</dbReference>
<dbReference type="Gene3D" id="3.20.20.140">
    <property type="entry name" value="Metal-dependent hydrolases"/>
    <property type="match status" value="1"/>
</dbReference>
<gene>
    <name evidence="4" type="ORF">AT15_04455</name>
</gene>
<dbReference type="Pfam" id="PF01026">
    <property type="entry name" value="TatD_DNase"/>
    <property type="match status" value="1"/>
</dbReference>
<dbReference type="STRING" id="1453497.AT15_04455"/>
<keyword evidence="5" id="KW-1185">Reference proteome</keyword>
<keyword evidence="1 3" id="KW-0479">Metal-binding</keyword>
<dbReference type="PIRSF" id="PIRSF005902">
    <property type="entry name" value="DNase_TatD"/>
    <property type="match status" value="1"/>
</dbReference>
<proteinExistence type="predicted"/>
<dbReference type="PATRIC" id="fig|1453497.3.peg.886"/>
<dbReference type="OrthoDB" id="9810005at2"/>
<evidence type="ECO:0000256" key="1">
    <source>
        <dbReference type="ARBA" id="ARBA00022723"/>
    </source>
</evidence>
<feature type="binding site" evidence="3">
    <location>
        <position position="140"/>
    </location>
    <ligand>
        <name>a divalent metal cation</name>
        <dbReference type="ChEBI" id="CHEBI:60240"/>
        <label>2</label>
    </ligand>
</feature>
<name>A0A176JXL4_9BACT</name>
<dbReference type="PANTHER" id="PTHR46124:SF2">
    <property type="entry name" value="D-AMINOACYL-TRNA DEACYLASE"/>
    <property type="match status" value="1"/>
</dbReference>
<feature type="binding site" evidence="3">
    <location>
        <position position="104"/>
    </location>
    <ligand>
        <name>a divalent metal cation</name>
        <dbReference type="ChEBI" id="CHEBI:60240"/>
        <label>1</label>
    </ligand>
</feature>
<feature type="binding site" evidence="3">
    <location>
        <position position="20"/>
    </location>
    <ligand>
        <name>a divalent metal cation</name>
        <dbReference type="ChEBI" id="CHEBI:60240"/>
        <label>1</label>
    </ligand>
</feature>
<dbReference type="EMBL" id="JFHK01000022">
    <property type="protein sequence ID" value="OAA28458.1"/>
    <property type="molecule type" value="Genomic_DNA"/>
</dbReference>
<reference evidence="4 5" key="1">
    <citation type="submission" date="2014-02" db="EMBL/GenBank/DDBJ databases">
        <title>Kosmotoga genome sequencing.</title>
        <authorList>
            <person name="Pollo S.M."/>
            <person name="Charchuk R."/>
            <person name="Nesbo C.L."/>
        </authorList>
    </citation>
    <scope>NUCLEOTIDE SEQUENCE [LARGE SCALE GENOMIC DNA]</scope>
    <source>
        <strain evidence="4 5">S304</strain>
    </source>
</reference>
<dbReference type="CDD" id="cd01310">
    <property type="entry name" value="TatD_DNAse"/>
    <property type="match status" value="1"/>
</dbReference>
<feature type="binding site" evidence="3">
    <location>
        <position position="18"/>
    </location>
    <ligand>
        <name>a divalent metal cation</name>
        <dbReference type="ChEBI" id="CHEBI:60240"/>
        <label>1</label>
    </ligand>
</feature>
<protein>
    <submittedName>
        <fullName evidence="4">Hydrolase TatD</fullName>
    </submittedName>
</protein>
<dbReference type="PANTHER" id="PTHR46124">
    <property type="entry name" value="D-AMINOACYL-TRNA DEACYLASE"/>
    <property type="match status" value="1"/>
</dbReference>
<evidence type="ECO:0000256" key="3">
    <source>
        <dbReference type="PIRSR" id="PIRSR005902-1"/>
    </source>
</evidence>
<dbReference type="NCBIfam" id="TIGR00010">
    <property type="entry name" value="YchF/TatD family DNA exonuclease"/>
    <property type="match status" value="1"/>
</dbReference>
<dbReference type="GO" id="GO:0046872">
    <property type="term" value="F:metal ion binding"/>
    <property type="evidence" value="ECO:0007669"/>
    <property type="project" value="UniProtKB-KW"/>
</dbReference>
<evidence type="ECO:0000256" key="2">
    <source>
        <dbReference type="ARBA" id="ARBA00022801"/>
    </source>
</evidence>
<evidence type="ECO:0000313" key="5">
    <source>
        <dbReference type="Proteomes" id="UP000077339"/>
    </source>
</evidence>
<dbReference type="InterPro" id="IPR015991">
    <property type="entry name" value="TatD/YcfH-like"/>
</dbReference>
<feature type="binding site" evidence="3">
    <location>
        <position position="214"/>
    </location>
    <ligand>
        <name>a divalent metal cation</name>
        <dbReference type="ChEBI" id="CHEBI:60240"/>
        <label>1</label>
    </ligand>
</feature>
<dbReference type="GO" id="GO:0005829">
    <property type="term" value="C:cytosol"/>
    <property type="evidence" value="ECO:0007669"/>
    <property type="project" value="TreeGrafter"/>
</dbReference>
<dbReference type="GO" id="GO:0004536">
    <property type="term" value="F:DNA nuclease activity"/>
    <property type="evidence" value="ECO:0007669"/>
    <property type="project" value="InterPro"/>
</dbReference>
<dbReference type="RefSeq" id="WP_068348566.1">
    <property type="nucleotide sequence ID" value="NZ_JFHK01000022.1"/>
</dbReference>
<sequence>MTATSSISEQTLKLCDTHSHISFKQFDGDRDRIISQLKDGQIEFIIEVGIDLESSKRAVELATRFNRIFAAVGIHPHESAKALPEYLDDFRDLFANDTVVAIGEIGLDYFRNLSPKELQKKAFIEQLALAQELNLPVVVHIRDAYNDAYEILKKFGGGLRGVIHAFSGTKADAKNFIELGFKLGIGGPLTYPKNNELREIVRKFPLEYFLPETDCPYLPPQKYRGKRNEPLYVRFIEETIAEIKGISLIHCGAVLCENAVKLFRLKI</sequence>
<accession>A0A176JXL4</accession>
<evidence type="ECO:0000313" key="4">
    <source>
        <dbReference type="EMBL" id="OAA28458.1"/>
    </source>
</evidence>
<dbReference type="GO" id="GO:0016788">
    <property type="term" value="F:hydrolase activity, acting on ester bonds"/>
    <property type="evidence" value="ECO:0007669"/>
    <property type="project" value="InterPro"/>
</dbReference>
<dbReference type="AlphaFoldDB" id="A0A176JXL4"/>
<dbReference type="FunFam" id="3.20.20.140:FF:000005">
    <property type="entry name" value="TatD family hydrolase"/>
    <property type="match status" value="1"/>
</dbReference>
<feature type="binding site" evidence="3">
    <location>
        <position position="164"/>
    </location>
    <ligand>
        <name>a divalent metal cation</name>
        <dbReference type="ChEBI" id="CHEBI:60240"/>
        <label>2</label>
    </ligand>
</feature>
<dbReference type="InterPro" id="IPR001130">
    <property type="entry name" value="TatD-like"/>
</dbReference>
<keyword evidence="2 4" id="KW-0378">Hydrolase</keyword>
<dbReference type="Proteomes" id="UP000077339">
    <property type="component" value="Unassembled WGS sequence"/>
</dbReference>